<keyword evidence="3" id="KW-1185">Reference proteome</keyword>
<evidence type="ECO:0000256" key="1">
    <source>
        <dbReference type="SAM" id="SignalP"/>
    </source>
</evidence>
<dbReference type="AlphaFoldDB" id="A0A4V2W4E2"/>
<dbReference type="RefSeq" id="WP_131865615.1">
    <property type="nucleotide sequence ID" value="NZ_SMCR01000005.1"/>
</dbReference>
<dbReference type="Proteomes" id="UP000295719">
    <property type="component" value="Unassembled WGS sequence"/>
</dbReference>
<comment type="caution">
    <text evidence="2">The sequence shown here is derived from an EMBL/GenBank/DDBJ whole genome shotgun (WGS) entry which is preliminary data.</text>
</comment>
<dbReference type="EMBL" id="SMCR01000005">
    <property type="protein sequence ID" value="TCV95509.1"/>
    <property type="molecule type" value="Genomic_DNA"/>
</dbReference>
<feature type="chain" id="PRO_5020521740" evidence="1">
    <location>
        <begin position="27"/>
        <end position="199"/>
    </location>
</feature>
<feature type="signal peptide" evidence="1">
    <location>
        <begin position="1"/>
        <end position="26"/>
    </location>
</feature>
<reference evidence="2 3" key="1">
    <citation type="submission" date="2019-03" db="EMBL/GenBank/DDBJ databases">
        <title>Genomic Encyclopedia of Type Strains, Phase IV (KMG-IV): sequencing the most valuable type-strain genomes for metagenomic binning, comparative biology and taxonomic classification.</title>
        <authorList>
            <person name="Goeker M."/>
        </authorList>
    </citation>
    <scope>NUCLEOTIDE SEQUENCE [LARGE SCALE GENOMIC DNA]</scope>
    <source>
        <strain evidence="2 3">DSM 19580</strain>
    </source>
</reference>
<sequence>MTMGYFRIVTFSLLAGMAAFSGTAQAESATMVASASPAAAAGAIDVSVMAGKITLRVPAEFVNQTREEAASQNTGVKIQLLADRQRQQVVGISEVPTADGDANDNSEAAFNKMAQGILSGLKTQYKDVKKTGQTRISAGGQQLLRLDTRQTVQDKLMSGTTLVTPYQANVVTLQVLSPAADKTGHAALVKFVLESLAFH</sequence>
<evidence type="ECO:0000313" key="2">
    <source>
        <dbReference type="EMBL" id="TCV95509.1"/>
    </source>
</evidence>
<proteinExistence type="predicted"/>
<gene>
    <name evidence="2" type="ORF">EDC52_105111</name>
</gene>
<evidence type="ECO:0000313" key="3">
    <source>
        <dbReference type="Proteomes" id="UP000295719"/>
    </source>
</evidence>
<organism evidence="2 3">
    <name type="scientific">Biostraticola tofi</name>
    <dbReference type="NCBI Taxonomy" id="466109"/>
    <lineage>
        <taxon>Bacteria</taxon>
        <taxon>Pseudomonadati</taxon>
        <taxon>Pseudomonadota</taxon>
        <taxon>Gammaproteobacteria</taxon>
        <taxon>Enterobacterales</taxon>
        <taxon>Bruguierivoracaceae</taxon>
        <taxon>Biostraticola</taxon>
    </lineage>
</organism>
<dbReference type="OrthoDB" id="6428557at2"/>
<name>A0A4V2W4E2_9GAMM</name>
<accession>A0A4V2W4E2</accession>
<keyword evidence="1" id="KW-0732">Signal</keyword>
<protein>
    <submittedName>
        <fullName evidence="2">Uncharacterized protein</fullName>
    </submittedName>
</protein>